<dbReference type="SUPFAM" id="SSF54928">
    <property type="entry name" value="RNA-binding domain, RBD"/>
    <property type="match status" value="1"/>
</dbReference>
<keyword evidence="6" id="KW-0597">Phosphoprotein</keyword>
<organism evidence="25 26">
    <name type="scientific">Acropora cervicornis</name>
    <name type="common">Staghorn coral</name>
    <dbReference type="NCBI Taxonomy" id="6130"/>
    <lineage>
        <taxon>Eukaryota</taxon>
        <taxon>Metazoa</taxon>
        <taxon>Cnidaria</taxon>
        <taxon>Anthozoa</taxon>
        <taxon>Hexacorallia</taxon>
        <taxon>Scleractinia</taxon>
        <taxon>Astrocoeniina</taxon>
        <taxon>Acroporidae</taxon>
        <taxon>Acropora</taxon>
    </lineage>
</organism>
<comment type="subunit">
    <text evidence="20">Component of the 17S U2 SnRNP complex, a ribonucleoprotein complex that contains small nuclear RNA (snRNA) U2 and a number of specific proteins. Within the 17S U2 SnRNP complex, interacts (via UHM region) directly with SF3B1. Component of a complex which is at least composed of HTATSF1/Tat-SF1, the P-TEFb complex components CDK9 and CCNT1, RNA polymerase II, SUPT5H, and NCL/nucleolin. Interacts with GTF2F2/RAP30 and POLR2A. Interacts with TCERG1/CA150. Interacts with (poly-ADP-ribosylated) RPA1; promoting HTATSF1 recruitment to DNA damage sites. Interacts (when phosphorylated) with TOPBP1; promoting recruitment of TOPBP1 to DNA damage sites during S-phase.</text>
</comment>
<evidence type="ECO:0000256" key="13">
    <source>
        <dbReference type="ARBA" id="ARBA00022990"/>
    </source>
</evidence>
<evidence type="ECO:0000256" key="19">
    <source>
        <dbReference type="ARBA" id="ARBA00023242"/>
    </source>
</evidence>
<keyword evidence="11" id="KW-0832">Ubl conjugation</keyword>
<dbReference type="GO" id="GO:0005686">
    <property type="term" value="C:U2 snRNP"/>
    <property type="evidence" value="ECO:0007669"/>
    <property type="project" value="TreeGrafter"/>
</dbReference>
<evidence type="ECO:0000256" key="23">
    <source>
        <dbReference type="SAM" id="MobiDB-lite"/>
    </source>
</evidence>
<protein>
    <recommendedName>
        <fullName evidence="21">17S U2 SnRNP complex component HTATSF1</fullName>
    </recommendedName>
</protein>
<keyword evidence="10" id="KW-0227">DNA damage</keyword>
<dbReference type="SMART" id="SM00360">
    <property type="entry name" value="RRM"/>
    <property type="match status" value="2"/>
</dbReference>
<keyword evidence="8" id="KW-0747">Spliceosome</keyword>
<dbReference type="PANTHER" id="PTHR15608:SF0">
    <property type="entry name" value="HIV TAT-SPECIFIC FACTOR 1"/>
    <property type="match status" value="1"/>
</dbReference>
<keyword evidence="19" id="KW-0539">Nucleus</keyword>
<proteinExistence type="inferred from homology"/>
<dbReference type="InterPro" id="IPR034392">
    <property type="entry name" value="TatSF1-like_RRM1"/>
</dbReference>
<evidence type="ECO:0000256" key="22">
    <source>
        <dbReference type="PROSITE-ProRule" id="PRU00176"/>
    </source>
</evidence>
<dbReference type="GO" id="GO:0000398">
    <property type="term" value="P:mRNA splicing, via spliceosome"/>
    <property type="evidence" value="ECO:0007669"/>
    <property type="project" value="InterPro"/>
</dbReference>
<keyword evidence="16" id="KW-0804">Transcription</keyword>
<evidence type="ECO:0000256" key="5">
    <source>
        <dbReference type="ARBA" id="ARBA00022499"/>
    </source>
</evidence>
<dbReference type="PROSITE" id="PS50102">
    <property type="entry name" value="RRM"/>
    <property type="match status" value="1"/>
</dbReference>
<evidence type="ECO:0000259" key="24">
    <source>
        <dbReference type="PROSITE" id="PS50102"/>
    </source>
</evidence>
<evidence type="ECO:0000313" key="26">
    <source>
        <dbReference type="Proteomes" id="UP001249851"/>
    </source>
</evidence>
<dbReference type="GO" id="GO:0003723">
    <property type="term" value="F:RNA binding"/>
    <property type="evidence" value="ECO:0007669"/>
    <property type="project" value="UniProtKB-UniRule"/>
</dbReference>
<evidence type="ECO:0000256" key="18">
    <source>
        <dbReference type="ARBA" id="ARBA00023204"/>
    </source>
</evidence>
<dbReference type="InterPro" id="IPR012677">
    <property type="entry name" value="Nucleotide-bd_a/b_plait_sf"/>
</dbReference>
<keyword evidence="12 22" id="KW-0694">RNA-binding</keyword>
<evidence type="ECO:0000256" key="11">
    <source>
        <dbReference type="ARBA" id="ARBA00022843"/>
    </source>
</evidence>
<dbReference type="InterPro" id="IPR034393">
    <property type="entry name" value="TatSF1-like"/>
</dbReference>
<evidence type="ECO:0000256" key="16">
    <source>
        <dbReference type="ARBA" id="ARBA00023163"/>
    </source>
</evidence>
<evidence type="ECO:0000256" key="14">
    <source>
        <dbReference type="ARBA" id="ARBA00023015"/>
    </source>
</evidence>
<evidence type="ECO:0000256" key="7">
    <source>
        <dbReference type="ARBA" id="ARBA00022664"/>
    </source>
</evidence>
<dbReference type="GO" id="GO:0005684">
    <property type="term" value="C:U2-type spliceosomal complex"/>
    <property type="evidence" value="ECO:0007669"/>
    <property type="project" value="UniProtKB-ARBA"/>
</dbReference>
<evidence type="ECO:0000313" key="25">
    <source>
        <dbReference type="EMBL" id="KAK2550220.1"/>
    </source>
</evidence>
<comment type="subcellular location">
    <subcellularLocation>
        <location evidence="2">Chromosome</location>
    </subcellularLocation>
    <subcellularLocation>
        <location evidence="1">Nucleus</location>
    </subcellularLocation>
</comment>
<dbReference type="CDD" id="cd12281">
    <property type="entry name" value="RRM1_TatSF1_like"/>
    <property type="match status" value="1"/>
</dbReference>
<evidence type="ECO:0000256" key="15">
    <source>
        <dbReference type="ARBA" id="ARBA00023159"/>
    </source>
</evidence>
<sequence>MSGSNVKDFLEELKEQAKSAGSRDDDDEGATYLDPSDGTVYQWDAEKRGWFPKVDDDFLAAYQMNYGFTAAVEESATDNKDEAGVNVTSDTAPTTNFNSQIQAQGEQATELKKKKRKVEEGWFEVDGNKNPNVYVSGLPLDTTDEEFIEMMSKYGIIMQDPDTGKPKIKLYRDSNGQLKGDGRCCFLKRESVDLAINLLDDSNYKGHVLHVEQAEFHLKGEYNPALKKKKKNKKKKAGKGQEKLLDWVDRDTRKKQDRIVVFKNVFDAEAFEASKNPVLVTDIRDGIKKECEKFGEVRKVIVFDRNEEGVCSVAFSAFEAADACLSVMNGRWFGGRRITAEKWDGVTSYKVEETEQQKEERLNEWERYLAGELD</sequence>
<dbReference type="FunFam" id="3.30.70.330:FF:000202">
    <property type="entry name" value="HIV Tat-specific factor 1"/>
    <property type="match status" value="1"/>
</dbReference>
<dbReference type="Pfam" id="PF00076">
    <property type="entry name" value="RRM_1"/>
    <property type="match status" value="2"/>
</dbReference>
<evidence type="ECO:0000256" key="9">
    <source>
        <dbReference type="ARBA" id="ARBA00022737"/>
    </source>
</evidence>
<accession>A0AAD9UUL5</accession>
<dbReference type="PANTHER" id="PTHR15608">
    <property type="entry name" value="SPLICING FACTOR U2AF-ASSOCIATED PROTEIN 2"/>
    <property type="match status" value="1"/>
</dbReference>
<keyword evidence="26" id="KW-1185">Reference proteome</keyword>
<keyword evidence="5" id="KW-1017">Isopeptide bond</keyword>
<feature type="compositionally biased region" description="Basic and acidic residues" evidence="23">
    <location>
        <begin position="8"/>
        <end position="23"/>
    </location>
</feature>
<evidence type="ECO:0000256" key="1">
    <source>
        <dbReference type="ARBA" id="ARBA00004123"/>
    </source>
</evidence>
<dbReference type="EMBL" id="JARQWQ010000113">
    <property type="protein sequence ID" value="KAK2550220.1"/>
    <property type="molecule type" value="Genomic_DNA"/>
</dbReference>
<evidence type="ECO:0000256" key="10">
    <source>
        <dbReference type="ARBA" id="ARBA00022763"/>
    </source>
</evidence>
<evidence type="ECO:0000256" key="8">
    <source>
        <dbReference type="ARBA" id="ARBA00022728"/>
    </source>
</evidence>
<keyword evidence="14" id="KW-0805">Transcription regulation</keyword>
<evidence type="ECO:0000256" key="2">
    <source>
        <dbReference type="ARBA" id="ARBA00004286"/>
    </source>
</evidence>
<reference evidence="25" key="1">
    <citation type="journal article" date="2023" name="G3 (Bethesda)">
        <title>Whole genome assembly and annotation of the endangered Caribbean coral Acropora cervicornis.</title>
        <authorList>
            <person name="Selwyn J.D."/>
            <person name="Vollmer S.V."/>
        </authorList>
    </citation>
    <scope>NUCLEOTIDE SEQUENCE</scope>
    <source>
        <strain evidence="25">K2</strain>
    </source>
</reference>
<evidence type="ECO:0000256" key="6">
    <source>
        <dbReference type="ARBA" id="ARBA00022553"/>
    </source>
</evidence>
<keyword evidence="7" id="KW-0507">mRNA processing</keyword>
<keyword evidence="9" id="KW-0677">Repeat</keyword>
<feature type="domain" description="RRM" evidence="24">
    <location>
        <begin position="131"/>
        <end position="216"/>
    </location>
</feature>
<dbReference type="GO" id="GO:0005694">
    <property type="term" value="C:chromosome"/>
    <property type="evidence" value="ECO:0007669"/>
    <property type="project" value="UniProtKB-SubCell"/>
</dbReference>
<evidence type="ECO:0000256" key="4">
    <source>
        <dbReference type="ARBA" id="ARBA00022454"/>
    </source>
</evidence>
<keyword evidence="4" id="KW-0158">Chromosome</keyword>
<evidence type="ECO:0000256" key="3">
    <source>
        <dbReference type="ARBA" id="ARBA00007747"/>
    </source>
</evidence>
<keyword evidence="13" id="KW-0007">Acetylation</keyword>
<keyword evidence="18" id="KW-0234">DNA repair</keyword>
<name>A0AAD9UUL5_ACRCE</name>
<dbReference type="InterPro" id="IPR000504">
    <property type="entry name" value="RRM_dom"/>
</dbReference>
<dbReference type="InterPro" id="IPR035979">
    <property type="entry name" value="RBD_domain_sf"/>
</dbReference>
<keyword evidence="17" id="KW-0508">mRNA splicing</keyword>
<comment type="caution">
    <text evidence="25">The sequence shown here is derived from an EMBL/GenBank/DDBJ whole genome shotgun (WGS) entry which is preliminary data.</text>
</comment>
<evidence type="ECO:0000256" key="20">
    <source>
        <dbReference type="ARBA" id="ARBA00062124"/>
    </source>
</evidence>
<dbReference type="GO" id="GO:0006281">
    <property type="term" value="P:DNA repair"/>
    <property type="evidence" value="ECO:0007669"/>
    <property type="project" value="UniProtKB-KW"/>
</dbReference>
<feature type="region of interest" description="Disordered" evidence="23">
    <location>
        <begin position="1"/>
        <end position="38"/>
    </location>
</feature>
<dbReference type="Gene3D" id="3.30.70.330">
    <property type="match status" value="2"/>
</dbReference>
<evidence type="ECO:0000256" key="12">
    <source>
        <dbReference type="ARBA" id="ARBA00022884"/>
    </source>
</evidence>
<reference evidence="25" key="2">
    <citation type="journal article" date="2023" name="Science">
        <title>Genomic signatures of disease resistance in endangered staghorn corals.</title>
        <authorList>
            <person name="Vollmer S.V."/>
            <person name="Selwyn J.D."/>
            <person name="Despard B.A."/>
            <person name="Roesel C.L."/>
        </authorList>
    </citation>
    <scope>NUCLEOTIDE SEQUENCE</scope>
    <source>
        <strain evidence="25">K2</strain>
    </source>
</reference>
<keyword evidence="15" id="KW-0010">Activator</keyword>
<comment type="similarity">
    <text evidence="3">Belongs to the HTATSF1 family.</text>
</comment>
<evidence type="ECO:0000256" key="21">
    <source>
        <dbReference type="ARBA" id="ARBA00073773"/>
    </source>
</evidence>
<dbReference type="FunFam" id="3.30.70.330:FF:000105">
    <property type="entry name" value="HIV Tat-specific factor 1 homolog"/>
    <property type="match status" value="1"/>
</dbReference>
<dbReference type="CDD" id="cd12282">
    <property type="entry name" value="RRM2_TatSF1_like"/>
    <property type="match status" value="1"/>
</dbReference>
<dbReference type="AlphaFoldDB" id="A0AAD9UUL5"/>
<dbReference type="Proteomes" id="UP001249851">
    <property type="component" value="Unassembled WGS sequence"/>
</dbReference>
<gene>
    <name evidence="25" type="ORF">P5673_029089</name>
</gene>
<evidence type="ECO:0000256" key="17">
    <source>
        <dbReference type="ARBA" id="ARBA00023187"/>
    </source>
</evidence>